<protein>
    <submittedName>
        <fullName evidence="3">Heat-shock protein Hsp20</fullName>
    </submittedName>
</protein>
<name>A0A0J1IPH0_NIACI</name>
<dbReference type="Proteomes" id="UP000036045">
    <property type="component" value="Unassembled WGS sequence"/>
</dbReference>
<dbReference type="EMBL" id="LDPH01000002">
    <property type="protein sequence ID" value="KLV27846.1"/>
    <property type="molecule type" value="Genomic_DNA"/>
</dbReference>
<comment type="similarity">
    <text evidence="1 2">Belongs to the small heat shock protein (HSP20) family.</text>
</comment>
<dbReference type="PANTHER" id="PTHR11527">
    <property type="entry name" value="HEAT-SHOCK PROTEIN 20 FAMILY MEMBER"/>
    <property type="match status" value="1"/>
</dbReference>
<evidence type="ECO:0000256" key="1">
    <source>
        <dbReference type="PROSITE-ProRule" id="PRU00285"/>
    </source>
</evidence>
<comment type="caution">
    <text evidence="3">The sequence shown here is derived from an EMBL/GenBank/DDBJ whole genome shotgun (WGS) entry which is preliminary data.</text>
</comment>
<sequence length="160" mass="18584">MSSNFPMDPNKKEKTPQPLNGFMRSMNQFFQEKPVKNFLQQMDEFFSNPFPNMAFPLSVNETEGATIIKAELPGVNKEQIQLDIYDHYLTISINHQEILTEENSQTKTFHTSKTYKRNSRSIAFPHPIDERKVTASYQNGLLTIKVPKQKGKKIMIEDRD</sequence>
<dbReference type="InterPro" id="IPR008978">
    <property type="entry name" value="HSP20-like_chaperone"/>
</dbReference>
<reference evidence="3 4" key="1">
    <citation type="submission" date="2015-05" db="EMBL/GenBank/DDBJ databases">
        <title>Whole genome sequence and identification of bacterial endophytes from Costus igneus.</title>
        <authorList>
            <person name="Lee Y.P."/>
            <person name="Gan H.M."/>
            <person name="Eng W."/>
            <person name="Wheatley M.S."/>
            <person name="Caraballo A."/>
            <person name="Polter S."/>
            <person name="Savka M.A."/>
            <person name="Hudson A.O."/>
        </authorList>
    </citation>
    <scope>NUCLEOTIDE SEQUENCE [LARGE SCALE GENOMIC DNA]</scope>
    <source>
        <strain evidence="3 4">RIT379</strain>
    </source>
</reference>
<dbReference type="PATRIC" id="fig|1397.4.peg.1820"/>
<accession>A0A0J1IPH0</accession>
<dbReference type="Gene3D" id="2.60.40.790">
    <property type="match status" value="1"/>
</dbReference>
<dbReference type="CDD" id="cd06464">
    <property type="entry name" value="ACD_sHsps-like"/>
    <property type="match status" value="1"/>
</dbReference>
<dbReference type="RefSeq" id="WP_047940401.1">
    <property type="nucleotide sequence ID" value="NZ_CP053989.1"/>
</dbReference>
<organism evidence="3 4">
    <name type="scientific">Niallia circulans</name>
    <name type="common">Bacillus circulans</name>
    <dbReference type="NCBI Taxonomy" id="1397"/>
    <lineage>
        <taxon>Bacteria</taxon>
        <taxon>Bacillati</taxon>
        <taxon>Bacillota</taxon>
        <taxon>Bacilli</taxon>
        <taxon>Bacillales</taxon>
        <taxon>Bacillaceae</taxon>
        <taxon>Niallia</taxon>
    </lineage>
</organism>
<dbReference type="InterPro" id="IPR031107">
    <property type="entry name" value="Small_HSP"/>
</dbReference>
<keyword evidence="4" id="KW-1185">Reference proteome</keyword>
<evidence type="ECO:0000313" key="3">
    <source>
        <dbReference type="EMBL" id="KLV27846.1"/>
    </source>
</evidence>
<dbReference type="InterPro" id="IPR002068">
    <property type="entry name" value="A-crystallin/Hsp20_dom"/>
</dbReference>
<dbReference type="Pfam" id="PF00011">
    <property type="entry name" value="HSP20"/>
    <property type="match status" value="1"/>
</dbReference>
<dbReference type="PROSITE" id="PS01031">
    <property type="entry name" value="SHSP"/>
    <property type="match status" value="1"/>
</dbReference>
<dbReference type="OrthoDB" id="1806521at2"/>
<proteinExistence type="inferred from homology"/>
<evidence type="ECO:0000313" key="4">
    <source>
        <dbReference type="Proteomes" id="UP000036045"/>
    </source>
</evidence>
<dbReference type="GeneID" id="56350140"/>
<gene>
    <name evidence="3" type="ORF">ABW02_02805</name>
</gene>
<evidence type="ECO:0000256" key="2">
    <source>
        <dbReference type="RuleBase" id="RU003616"/>
    </source>
</evidence>
<dbReference type="SUPFAM" id="SSF49764">
    <property type="entry name" value="HSP20-like chaperones"/>
    <property type="match status" value="1"/>
</dbReference>
<dbReference type="AlphaFoldDB" id="A0A0J1IPH0"/>